<accession>A0A1S2VC03</accession>
<dbReference type="InterPro" id="IPR006626">
    <property type="entry name" value="PbH1"/>
</dbReference>
<dbReference type="AlphaFoldDB" id="A0A1S2VC03"/>
<evidence type="ECO:0000313" key="5">
    <source>
        <dbReference type="Proteomes" id="UP000181790"/>
    </source>
</evidence>
<dbReference type="Proteomes" id="UP000181790">
    <property type="component" value="Unassembled WGS sequence"/>
</dbReference>
<dbReference type="SMART" id="SM00710">
    <property type="entry name" value="PbH1"/>
    <property type="match status" value="12"/>
</dbReference>
<comment type="caution">
    <text evidence="4">The sequence shown here is derived from an EMBL/GenBank/DDBJ whole genome shotgun (WGS) entry which is preliminary data.</text>
</comment>
<evidence type="ECO:0008006" key="6">
    <source>
        <dbReference type="Google" id="ProtNLM"/>
    </source>
</evidence>
<organism evidence="4 5">
    <name type="scientific">Arsenicibacter rosenii</name>
    <dbReference type="NCBI Taxonomy" id="1750698"/>
    <lineage>
        <taxon>Bacteria</taxon>
        <taxon>Pseudomonadati</taxon>
        <taxon>Bacteroidota</taxon>
        <taxon>Cytophagia</taxon>
        <taxon>Cytophagales</taxon>
        <taxon>Spirosomataceae</taxon>
        <taxon>Arsenicibacter</taxon>
    </lineage>
</organism>
<keyword evidence="1" id="KW-0732">Signal</keyword>
<protein>
    <recommendedName>
        <fullName evidence="6">Right handed beta helix domain-containing protein</fullName>
    </recommendedName>
</protein>
<dbReference type="Gene3D" id="2.160.20.10">
    <property type="entry name" value="Single-stranded right-handed beta-helix, Pectin lyase-like"/>
    <property type="match status" value="2"/>
</dbReference>
<feature type="domain" description="Right handed beta helix" evidence="2">
    <location>
        <begin position="133"/>
        <end position="258"/>
    </location>
</feature>
<dbReference type="Pfam" id="PF13229">
    <property type="entry name" value="Beta_helix"/>
    <property type="match status" value="1"/>
</dbReference>
<dbReference type="InterPro" id="IPR012334">
    <property type="entry name" value="Pectin_lyas_fold"/>
</dbReference>
<dbReference type="OrthoDB" id="9805017at2"/>
<proteinExistence type="predicted"/>
<feature type="domain" description="Secretion system C-terminal sorting" evidence="3">
    <location>
        <begin position="717"/>
        <end position="780"/>
    </location>
</feature>
<feature type="signal peptide" evidence="1">
    <location>
        <begin position="1"/>
        <end position="20"/>
    </location>
</feature>
<dbReference type="NCBIfam" id="TIGR04183">
    <property type="entry name" value="Por_Secre_tail"/>
    <property type="match status" value="1"/>
</dbReference>
<dbReference type="InterPro" id="IPR026444">
    <property type="entry name" value="Secre_tail"/>
</dbReference>
<keyword evidence="5" id="KW-1185">Reference proteome</keyword>
<name>A0A1S2VC03_9BACT</name>
<sequence length="790" mass="83895">MKHLYLIFVWLCLFSLNSMAQTSCNCAVTISAGGMYQNSKLKVQPGQTVCIQAGRYDGIRLVGFVGTAANPIRIVNCGGLVSLGSETSNYAGLEIQDCKHIIVSGSGDSAIPYGFKIDRSKSGVAAVSVSGMSSNYEVERVEVAKAGYAGFFMKTDPACDTTANYPNFTIYNVKIHDNYVHHTSGPGMFLGSGYTMATGRTITCNGVSKVVYPAQTYGMQVYNNRIERTGSAALWVNNAPDASVHDNTMLYNNLGAVPAGWQVGGSAACGCDYTITKAGTYNNWLLEVAPGKKVCVQSGLYDNITLANFEGSPTQPIRFVNCGGQVLVQSSAAASTVQVKNSRYIALSGTGDAAYPYGFKLNNLNTSGNMGIAVGDLSSDVEIDHVEVAKAGFAGIMVKTDPGCDSATWRSNFTMYNVKVHDNYIHDVGGEGLYIGNSFFGDGMTVTCNGITKQVYPHLIYGLEIYNNRIERSGAEGLQYGCAPDAKVHHNWMKDTGISPFASYQNNGLQVGGGAGGDCYNNTILNASGMGIIVVGHWGNNRLFNNVISQAGGDGVFCDERTGSLPNTYVQLINNTITGCGRDGIRMYNQINSNTIANNAITNYGTSGPAASNGYVGKPFAFQQGATATMLNNYTVAATSAAGFADPANANFALLPGSPLIDAGANAAQWGVTVAQLDVARPQGAGYDIGAFEFVPQGAREAAGLSAGTTAWETQAYPMPAQDQVTIRVPEGAYIREIEVYSLQGKLVRNVQLPGTATTHTLTTRDWPTGLYLYMVLTSKGHLQGRLLKQ</sequence>
<dbReference type="NCBIfam" id="NF041518">
    <property type="entry name" value="choice_anch_Q"/>
    <property type="match status" value="1"/>
</dbReference>
<dbReference type="Pfam" id="PF18962">
    <property type="entry name" value="Por_Secre_tail"/>
    <property type="match status" value="1"/>
</dbReference>
<evidence type="ECO:0000256" key="1">
    <source>
        <dbReference type="SAM" id="SignalP"/>
    </source>
</evidence>
<evidence type="ECO:0000259" key="3">
    <source>
        <dbReference type="Pfam" id="PF18962"/>
    </source>
</evidence>
<dbReference type="InterPro" id="IPR011050">
    <property type="entry name" value="Pectin_lyase_fold/virulence"/>
</dbReference>
<evidence type="ECO:0000259" key="2">
    <source>
        <dbReference type="Pfam" id="PF13229"/>
    </source>
</evidence>
<dbReference type="EMBL" id="MORL01000026">
    <property type="protein sequence ID" value="OIN56222.1"/>
    <property type="molecule type" value="Genomic_DNA"/>
</dbReference>
<evidence type="ECO:0000313" key="4">
    <source>
        <dbReference type="EMBL" id="OIN56222.1"/>
    </source>
</evidence>
<gene>
    <name evidence="4" type="ORF">BLX24_25835</name>
</gene>
<dbReference type="RefSeq" id="WP_071506126.1">
    <property type="nucleotide sequence ID" value="NZ_MORL01000026.1"/>
</dbReference>
<dbReference type="SUPFAM" id="SSF51126">
    <property type="entry name" value="Pectin lyase-like"/>
    <property type="match status" value="2"/>
</dbReference>
<dbReference type="InterPro" id="IPR059226">
    <property type="entry name" value="Choice_anch_Q_dom"/>
</dbReference>
<dbReference type="InterPro" id="IPR039448">
    <property type="entry name" value="Beta_helix"/>
</dbReference>
<reference evidence="4 5" key="1">
    <citation type="submission" date="2016-10" db="EMBL/GenBank/DDBJ databases">
        <title>Arsenicibacter rosenii gen. nov., sp. nov., an efficient arsenic-methylating bacterium isolated from an arsenic-contaminated paddy soil.</title>
        <authorList>
            <person name="Huang K."/>
        </authorList>
    </citation>
    <scope>NUCLEOTIDE SEQUENCE [LARGE SCALE GENOMIC DNA]</scope>
    <source>
        <strain evidence="4 5">SM-1</strain>
    </source>
</reference>
<feature type="chain" id="PRO_5010338791" description="Right handed beta helix domain-containing protein" evidence="1">
    <location>
        <begin position="21"/>
        <end position="790"/>
    </location>
</feature>